<keyword evidence="2" id="KW-1185">Reference proteome</keyword>
<proteinExistence type="predicted"/>
<name>A0ABR6GX91_9BURK</name>
<dbReference type="RefSeq" id="WP_088453522.1">
    <property type="nucleotide sequence ID" value="NZ_JACHXO010000006.1"/>
</dbReference>
<gene>
    <name evidence="1" type="ORF">FHS28_003294</name>
</gene>
<sequence length="206" mass="22926">MTTFLIDKNSGLFHHLNVFLIALEGVFTATSLAAGQRVQLNPGDFSTIEGLVSKMDVRVPLHGPIATAIQDRTPDVIEITVLPTPPSPPRFRFNTRGLVRTLTILVQPFYANYFEQHVPEIRARYGRDDKGWPPVWQAAWAVRNAISHNGRVWFKSPDHPAVTWRSLTLAPAHNGTELSSLMSLGDLLVLLLDMEAERTGKAVPNK</sequence>
<evidence type="ECO:0000313" key="2">
    <source>
        <dbReference type="Proteomes" id="UP000574369"/>
    </source>
</evidence>
<organism evidence="1 2">
    <name type="scientific">Roseateles terrae</name>
    <dbReference type="NCBI Taxonomy" id="431060"/>
    <lineage>
        <taxon>Bacteria</taxon>
        <taxon>Pseudomonadati</taxon>
        <taxon>Pseudomonadota</taxon>
        <taxon>Betaproteobacteria</taxon>
        <taxon>Burkholderiales</taxon>
        <taxon>Sphaerotilaceae</taxon>
        <taxon>Roseateles</taxon>
    </lineage>
</organism>
<evidence type="ECO:0008006" key="3">
    <source>
        <dbReference type="Google" id="ProtNLM"/>
    </source>
</evidence>
<reference evidence="1 2" key="1">
    <citation type="submission" date="2020-08" db="EMBL/GenBank/DDBJ databases">
        <title>Genomic Encyclopedia of Type Strains, Phase III (KMG-III): the genomes of soil and plant-associated and newly described type strains.</title>
        <authorList>
            <person name="Whitman W."/>
        </authorList>
    </citation>
    <scope>NUCLEOTIDE SEQUENCE [LARGE SCALE GENOMIC DNA]</scope>
    <source>
        <strain evidence="1 2">CECT 7247</strain>
    </source>
</reference>
<protein>
    <recommendedName>
        <fullName evidence="3">pEK499-p136 HEPN domain-containing protein</fullName>
    </recommendedName>
</protein>
<evidence type="ECO:0000313" key="1">
    <source>
        <dbReference type="EMBL" id="MBB3195884.1"/>
    </source>
</evidence>
<dbReference type="Proteomes" id="UP000574369">
    <property type="component" value="Unassembled WGS sequence"/>
</dbReference>
<comment type="caution">
    <text evidence="1">The sequence shown here is derived from an EMBL/GenBank/DDBJ whole genome shotgun (WGS) entry which is preliminary data.</text>
</comment>
<dbReference type="EMBL" id="JACHXO010000006">
    <property type="protein sequence ID" value="MBB3195884.1"/>
    <property type="molecule type" value="Genomic_DNA"/>
</dbReference>
<accession>A0ABR6GX91</accession>